<dbReference type="InterPro" id="IPR006134">
    <property type="entry name" value="DNA-dir_DNA_pol_B_multi_dom"/>
</dbReference>
<dbReference type="Proteomes" id="UP000076023">
    <property type="component" value="Unassembled WGS sequence"/>
</dbReference>
<keyword evidence="5" id="KW-0239">DNA-directed DNA polymerase</keyword>
<dbReference type="Gene3D" id="3.90.1600.10">
    <property type="entry name" value="Palm domain of DNA polymerase"/>
    <property type="match status" value="1"/>
</dbReference>
<dbReference type="PANTHER" id="PTHR10322:SF23">
    <property type="entry name" value="DNA POLYMERASE DELTA CATALYTIC SUBUNIT"/>
    <property type="match status" value="1"/>
</dbReference>
<keyword evidence="3" id="KW-0808">Transferase</keyword>
<dbReference type="EMBL" id="BDCO01000002">
    <property type="protein sequence ID" value="GAT32750.1"/>
    <property type="molecule type" value="Genomic_DNA"/>
</dbReference>
<dbReference type="InterPro" id="IPR042087">
    <property type="entry name" value="DNA_pol_B_thumb"/>
</dbReference>
<reference evidence="11" key="1">
    <citation type="journal article" date="2017" name="Genome Announc.">
        <title>Draft Genome Sequence of Terrimicrobium sacchariphilum NM-5T, a Facultative Anaerobic Soil Bacterium of the Class Spartobacteria.</title>
        <authorList>
            <person name="Qiu Y.L."/>
            <person name="Tourlousse D.M."/>
            <person name="Matsuura N."/>
            <person name="Ohashi A."/>
            <person name="Sekiguchi Y."/>
        </authorList>
    </citation>
    <scope>NUCLEOTIDE SEQUENCE [LARGE SCALE GENOMIC DNA]</scope>
    <source>
        <strain evidence="11">NM-5</strain>
    </source>
</reference>
<dbReference type="SUPFAM" id="SSF56672">
    <property type="entry name" value="DNA/RNA polymerases"/>
    <property type="match status" value="1"/>
</dbReference>
<dbReference type="PANTHER" id="PTHR10322">
    <property type="entry name" value="DNA POLYMERASE CATALYTIC SUBUNIT"/>
    <property type="match status" value="1"/>
</dbReference>
<dbReference type="GO" id="GO:0000166">
    <property type="term" value="F:nucleotide binding"/>
    <property type="evidence" value="ECO:0007669"/>
    <property type="project" value="InterPro"/>
</dbReference>
<dbReference type="InterPro" id="IPR006133">
    <property type="entry name" value="DNA-dir_DNA_pol_B_exonuc"/>
</dbReference>
<name>A0A146G585_TERSA</name>
<evidence type="ECO:0000259" key="8">
    <source>
        <dbReference type="Pfam" id="PF00136"/>
    </source>
</evidence>
<dbReference type="InterPro" id="IPR043502">
    <property type="entry name" value="DNA/RNA_pol_sf"/>
</dbReference>
<dbReference type="InterPro" id="IPR036397">
    <property type="entry name" value="RNaseH_sf"/>
</dbReference>
<evidence type="ECO:0000256" key="6">
    <source>
        <dbReference type="ARBA" id="ARBA00023125"/>
    </source>
</evidence>
<comment type="similarity">
    <text evidence="1">Belongs to the DNA polymerase type-B family.</text>
</comment>
<feature type="domain" description="DNA-directed DNA polymerase family B exonuclease" evidence="9">
    <location>
        <begin position="148"/>
        <end position="244"/>
    </location>
</feature>
<dbReference type="InterPro" id="IPR006172">
    <property type="entry name" value="DNA-dir_DNA_pol_B"/>
</dbReference>
<dbReference type="RefSeq" id="WP_075078565.1">
    <property type="nucleotide sequence ID" value="NZ_BDCO01000002.1"/>
</dbReference>
<keyword evidence="4" id="KW-0548">Nucleotidyltransferase</keyword>
<gene>
    <name evidence="10" type="ORF">TSACC_21151</name>
</gene>
<protein>
    <recommendedName>
        <fullName evidence="2">DNA-directed DNA polymerase</fullName>
        <ecNumber evidence="2">2.7.7.7</ecNumber>
    </recommendedName>
</protein>
<organism evidence="10 11">
    <name type="scientific">Terrimicrobium sacchariphilum</name>
    <dbReference type="NCBI Taxonomy" id="690879"/>
    <lineage>
        <taxon>Bacteria</taxon>
        <taxon>Pseudomonadati</taxon>
        <taxon>Verrucomicrobiota</taxon>
        <taxon>Terrimicrobiia</taxon>
        <taxon>Terrimicrobiales</taxon>
        <taxon>Terrimicrobiaceae</taxon>
        <taxon>Terrimicrobium</taxon>
    </lineage>
</organism>
<dbReference type="InParanoid" id="A0A146G585"/>
<comment type="catalytic activity">
    <reaction evidence="7">
        <text>DNA(n) + a 2'-deoxyribonucleoside 5'-triphosphate = DNA(n+1) + diphosphate</text>
        <dbReference type="Rhea" id="RHEA:22508"/>
        <dbReference type="Rhea" id="RHEA-COMP:17339"/>
        <dbReference type="Rhea" id="RHEA-COMP:17340"/>
        <dbReference type="ChEBI" id="CHEBI:33019"/>
        <dbReference type="ChEBI" id="CHEBI:61560"/>
        <dbReference type="ChEBI" id="CHEBI:173112"/>
        <dbReference type="EC" id="2.7.7.7"/>
    </reaction>
</comment>
<evidence type="ECO:0000259" key="9">
    <source>
        <dbReference type="Pfam" id="PF03104"/>
    </source>
</evidence>
<evidence type="ECO:0000256" key="3">
    <source>
        <dbReference type="ARBA" id="ARBA00022679"/>
    </source>
</evidence>
<dbReference type="PRINTS" id="PR00106">
    <property type="entry name" value="DNAPOLB"/>
</dbReference>
<evidence type="ECO:0000256" key="1">
    <source>
        <dbReference type="ARBA" id="ARBA00005755"/>
    </source>
</evidence>
<comment type="caution">
    <text evidence="10">The sequence shown here is derived from an EMBL/GenBank/DDBJ whole genome shotgun (WGS) entry which is preliminary data.</text>
</comment>
<accession>A0A146G585</accession>
<dbReference type="FunCoup" id="A0A146G585">
    <property type="interactions" value="295"/>
</dbReference>
<dbReference type="Pfam" id="PF00136">
    <property type="entry name" value="DNA_pol_B"/>
    <property type="match status" value="1"/>
</dbReference>
<dbReference type="Gene3D" id="1.10.132.60">
    <property type="entry name" value="DNA polymerase family B, C-terminal domain"/>
    <property type="match status" value="1"/>
</dbReference>
<dbReference type="OrthoDB" id="52005at2"/>
<dbReference type="SUPFAM" id="SSF53098">
    <property type="entry name" value="Ribonuclease H-like"/>
    <property type="match status" value="1"/>
</dbReference>
<dbReference type="Gene3D" id="3.30.420.10">
    <property type="entry name" value="Ribonuclease H-like superfamily/Ribonuclease H"/>
    <property type="match status" value="1"/>
</dbReference>
<evidence type="ECO:0000313" key="11">
    <source>
        <dbReference type="Proteomes" id="UP000076023"/>
    </source>
</evidence>
<evidence type="ECO:0000256" key="2">
    <source>
        <dbReference type="ARBA" id="ARBA00012417"/>
    </source>
</evidence>
<dbReference type="InterPro" id="IPR050240">
    <property type="entry name" value="DNA_pol_type-B"/>
</dbReference>
<proteinExistence type="inferred from homology"/>
<keyword evidence="6" id="KW-0238">DNA-binding</keyword>
<evidence type="ECO:0000256" key="7">
    <source>
        <dbReference type="ARBA" id="ARBA00049244"/>
    </source>
</evidence>
<evidence type="ECO:0000313" key="10">
    <source>
        <dbReference type="EMBL" id="GAT32750.1"/>
    </source>
</evidence>
<feature type="domain" description="DNA-directed DNA polymerase family B multifunctional" evidence="8">
    <location>
        <begin position="388"/>
        <end position="676"/>
    </location>
</feature>
<dbReference type="AlphaFoldDB" id="A0A146G585"/>
<dbReference type="SMART" id="SM00486">
    <property type="entry name" value="POLBc"/>
    <property type="match status" value="1"/>
</dbReference>
<dbReference type="InterPro" id="IPR023211">
    <property type="entry name" value="DNA_pol_palm_dom_sf"/>
</dbReference>
<dbReference type="STRING" id="690879.TSACC_21151"/>
<dbReference type="GO" id="GO:0003677">
    <property type="term" value="F:DNA binding"/>
    <property type="evidence" value="ECO:0007669"/>
    <property type="project" value="UniProtKB-KW"/>
</dbReference>
<dbReference type="EC" id="2.7.7.7" evidence="2"/>
<dbReference type="InterPro" id="IPR012337">
    <property type="entry name" value="RNaseH-like_sf"/>
</dbReference>
<dbReference type="Pfam" id="PF03104">
    <property type="entry name" value="DNA_pol_B_exo1"/>
    <property type="match status" value="1"/>
</dbReference>
<dbReference type="GO" id="GO:0003887">
    <property type="term" value="F:DNA-directed DNA polymerase activity"/>
    <property type="evidence" value="ECO:0007669"/>
    <property type="project" value="UniProtKB-KW"/>
</dbReference>
<evidence type="ECO:0000256" key="4">
    <source>
        <dbReference type="ARBA" id="ARBA00022695"/>
    </source>
</evidence>
<sequence>MNFGENEQLFGFDPLPRVVAAEFAEPNAIDLYVRQADGFTARVREVFQPFFWCAGDAGLELSGGLPLDRLVRCDSWAECQATRSEAASTMPTFWLNDPVQQYLTQSGRTLFKGMLFEDLRRMQVGLQTDENGLTAIALADSSGWEEVFAVQPGLVESERAALEWLSAQIAERDPDVIEGHNLFKVDLAFLAARAKKLKTKLPWGRNGEVLKSRPSRLQIAEKTIQYPKFVVPGRHLVDTWVLAQYYDVSSRELESFALEQVAQHFGVADKDSADGRTALSIVRETRALAAALSRSYFIQAQIFPYNYQDVIIRGNATKIDALFLREYLRRGHSLPDYPEARPFEGGYTDIFKTGVIPNVWHCDVTSLYPSVILAFGYTPAGDKLDLFRNLLSELRTFRVAAKAEMRKAESARERSQLDALQSTFKILINSFYGYLGFAQGHFADFDVAETVTAKGRELLRLMVDWLGKQGAEVIEIDTDGIYFHPPEGADAEVLQKGLTAELPEGIDVEFDERYTAMFSYKAKNYALLHEDGSMSIKGAALKSRGMEPFLRDYLEQFVRRLLEGKPRDAGGLRDEVEGRLRRGEFSIEVLAKTEALQDSVASYQKKISASSRNRAAAFELAIKSGRDYQAGDQVSYYITGTKKKVVAYENARLASEWNPEARDENVEYYVGKLHELAKKFAEFAESPDDLPLL</sequence>
<keyword evidence="11" id="KW-1185">Reference proteome</keyword>
<evidence type="ECO:0000256" key="5">
    <source>
        <dbReference type="ARBA" id="ARBA00022932"/>
    </source>
</evidence>